<sequence length="39" mass="4904">MIEFEKSRLYFNNDGNKENYDNTFKKQEDLIKQRKNKYL</sequence>
<dbReference type="EMBL" id="AP019841">
    <property type="protein sequence ID" value="BBM54562.1"/>
    <property type="molecule type" value="Genomic_DNA"/>
</dbReference>
<protein>
    <submittedName>
        <fullName evidence="1">Uncharacterized protein</fullName>
    </submittedName>
</protein>
<accession>A0A510KS72</accession>
<evidence type="ECO:0000313" key="1">
    <source>
        <dbReference type="EMBL" id="BBM54562.1"/>
    </source>
</evidence>
<dbReference type="Proteomes" id="UP000321944">
    <property type="component" value="Chromosome"/>
</dbReference>
<evidence type="ECO:0000313" key="2">
    <source>
        <dbReference type="Proteomes" id="UP000321944"/>
    </source>
</evidence>
<name>A0A510KS72_9FUSO</name>
<gene>
    <name evidence="1" type="ORF">JMUB3936_0846</name>
</gene>
<organism evidence="1 2">
    <name type="scientific">Leptotrichia wadei</name>
    <dbReference type="NCBI Taxonomy" id="157687"/>
    <lineage>
        <taxon>Bacteria</taxon>
        <taxon>Fusobacteriati</taxon>
        <taxon>Fusobacteriota</taxon>
        <taxon>Fusobacteriia</taxon>
        <taxon>Fusobacteriales</taxon>
        <taxon>Leptotrichiaceae</taxon>
        <taxon>Leptotrichia</taxon>
    </lineage>
</organism>
<reference evidence="1 2" key="1">
    <citation type="submission" date="2019-07" db="EMBL/GenBank/DDBJ databases">
        <title>Complete Genome Sequence of Leptotrichia wadei Strain JMUB3936.</title>
        <authorList>
            <person name="Watanabe S."/>
            <person name="Cui L."/>
        </authorList>
    </citation>
    <scope>NUCLEOTIDE SEQUENCE [LARGE SCALE GENOMIC DNA]</scope>
    <source>
        <strain evidence="1 2">JMUB3936</strain>
    </source>
</reference>
<proteinExistence type="predicted"/>
<dbReference type="AlphaFoldDB" id="A0A510KS72"/>